<name>A0A554V9W7_9FLAO</name>
<evidence type="ECO:0000313" key="2">
    <source>
        <dbReference type="Proteomes" id="UP000318833"/>
    </source>
</evidence>
<reference evidence="1 2" key="1">
    <citation type="submission" date="2019-07" db="EMBL/GenBank/DDBJ databases">
        <title>The draft genome sequence of Aquimarina algiphila M91.</title>
        <authorList>
            <person name="Meng X."/>
        </authorList>
    </citation>
    <scope>NUCLEOTIDE SEQUENCE [LARGE SCALE GENOMIC DNA]</scope>
    <source>
        <strain evidence="1 2">M91</strain>
    </source>
</reference>
<dbReference type="EMBL" id="VLNR01000181">
    <property type="protein sequence ID" value="TSE02303.1"/>
    <property type="molecule type" value="Genomic_DNA"/>
</dbReference>
<dbReference type="AlphaFoldDB" id="A0A554V9W7"/>
<feature type="non-terminal residue" evidence="1">
    <location>
        <position position="143"/>
    </location>
</feature>
<dbReference type="Proteomes" id="UP000318833">
    <property type="component" value="Unassembled WGS sequence"/>
</dbReference>
<evidence type="ECO:0000313" key="1">
    <source>
        <dbReference type="EMBL" id="TSE02303.1"/>
    </source>
</evidence>
<accession>A0A554V9W7</accession>
<keyword evidence="2" id="KW-1185">Reference proteome</keyword>
<organism evidence="1 2">
    <name type="scientific">Aquimarina algiphila</name>
    <dbReference type="NCBI Taxonomy" id="2047982"/>
    <lineage>
        <taxon>Bacteria</taxon>
        <taxon>Pseudomonadati</taxon>
        <taxon>Bacteroidota</taxon>
        <taxon>Flavobacteriia</taxon>
        <taxon>Flavobacteriales</taxon>
        <taxon>Flavobacteriaceae</taxon>
        <taxon>Aquimarina</taxon>
    </lineage>
</organism>
<gene>
    <name evidence="1" type="ORF">FOF46_31005</name>
</gene>
<dbReference type="RefSeq" id="WP_143919278.1">
    <property type="nucleotide sequence ID" value="NZ_VLNR01000181.1"/>
</dbReference>
<sequence length="143" mass="15556">MTDSYVPAGFSYDPFGSNTDVFYGTNPTYGQGGIVDQNYSAYRESEVMDRLYSRQSTVSAGDLNPWTRYFASEATRIGGVLASLENSTNSVAGAVTNGTVSSFKDFWSGLGDNVSDAFSNPWEAWKQNMGAEGGWKNFIPGYT</sequence>
<protein>
    <submittedName>
        <fullName evidence="1">Uncharacterized protein</fullName>
    </submittedName>
</protein>
<proteinExistence type="predicted"/>
<comment type="caution">
    <text evidence="1">The sequence shown here is derived from an EMBL/GenBank/DDBJ whole genome shotgun (WGS) entry which is preliminary data.</text>
</comment>